<sequence>MSLEQQVAALVTASNNLTSTVAGKQADIDAKVAAKTAELDAWRQNARNEMTLPFRYSVEVGGDANTYYPVPIWASPYEKCGRLVIFRDYNAAHPSSLGTDHVAGLLLELSIRGSAWSDFWMTRAEYYGFAYHQAVAKVRTDLIGRVVWLRGGGMHYDFLADFDLGQGKLYGGTEGLKPLMQPDSILYPDAAAPYKGGGVKVSPLTTVDPIWSSAISIPSPIANI</sequence>
<accession>A0A1D9LHX2</accession>
<reference evidence="1 2" key="1">
    <citation type="submission" date="2016-10" db="EMBL/GenBank/DDBJ databases">
        <title>Chromobacterium muskegensis sp. nov., an insecticidal bacterium isolated from Sphagnum bogs.</title>
        <authorList>
            <person name="Sparks M.E."/>
            <person name="Blackburn M.B."/>
            <person name="Gundersen-Rindal D.E."/>
            <person name="Mitchell A."/>
            <person name="Farrar R."/>
            <person name="Kuhar D."/>
        </authorList>
    </citation>
    <scope>NUCLEOTIDE SEQUENCE [LARGE SCALE GENOMIC DNA]</scope>
    <source>
        <strain evidence="1 2">21-1</strain>
    </source>
</reference>
<name>A0A1D9LHX2_9NEIS</name>
<dbReference type="RefSeq" id="WP_070980172.1">
    <property type="nucleotide sequence ID" value="NZ_CP017707.1"/>
</dbReference>
<dbReference type="EMBL" id="CP017707">
    <property type="protein sequence ID" value="AOZ50866.1"/>
    <property type="molecule type" value="Genomic_DNA"/>
</dbReference>
<evidence type="ECO:0000313" key="2">
    <source>
        <dbReference type="Proteomes" id="UP000178776"/>
    </source>
</evidence>
<proteinExistence type="predicted"/>
<gene>
    <name evidence="1" type="ORF">BKX93_13265</name>
</gene>
<dbReference type="STRING" id="1108595.BKX93_13265"/>
<evidence type="ECO:0000313" key="1">
    <source>
        <dbReference type="EMBL" id="AOZ50866.1"/>
    </source>
</evidence>
<dbReference type="GeneID" id="68842178"/>
<dbReference type="KEGG" id="cvc:BKX93_13265"/>
<dbReference type="Proteomes" id="UP000178776">
    <property type="component" value="Chromosome"/>
</dbReference>
<dbReference type="AlphaFoldDB" id="A0A1D9LHX2"/>
<protein>
    <recommendedName>
        <fullName evidence="3">Phage tail protein</fullName>
    </recommendedName>
</protein>
<organism evidence="1 2">
    <name type="scientific">Chromobacterium vaccinii</name>
    <dbReference type="NCBI Taxonomy" id="1108595"/>
    <lineage>
        <taxon>Bacteria</taxon>
        <taxon>Pseudomonadati</taxon>
        <taxon>Pseudomonadota</taxon>
        <taxon>Betaproteobacteria</taxon>
        <taxon>Neisseriales</taxon>
        <taxon>Chromobacteriaceae</taxon>
        <taxon>Chromobacterium</taxon>
    </lineage>
</organism>
<evidence type="ECO:0008006" key="3">
    <source>
        <dbReference type="Google" id="ProtNLM"/>
    </source>
</evidence>